<gene>
    <name evidence="1" type="ORF">DYBT9275_00174</name>
</gene>
<sequence length="83" mass="9996">MISKITEKTDRITKLNEYRLLPSLQYYLVAEQESCFVGVYTREGDRWYVEFYEKPEDKIPLPFFGLELPLASIYRKIDFQPEH</sequence>
<organism evidence="1 2">
    <name type="scientific">Dyadobacter helix</name>
    <dbReference type="NCBI Taxonomy" id="2822344"/>
    <lineage>
        <taxon>Bacteria</taxon>
        <taxon>Pseudomonadati</taxon>
        <taxon>Bacteroidota</taxon>
        <taxon>Cytophagia</taxon>
        <taxon>Cytophagales</taxon>
        <taxon>Spirosomataceae</taxon>
        <taxon>Dyadobacter</taxon>
    </lineage>
</organism>
<accession>A0A916J7V6</accession>
<keyword evidence="2" id="KW-1185">Reference proteome</keyword>
<dbReference type="PANTHER" id="PTHR36558:SF1">
    <property type="entry name" value="RESTRICTION ENDONUCLEASE DOMAIN-CONTAINING PROTEIN-RELATED"/>
    <property type="match status" value="1"/>
</dbReference>
<dbReference type="InterPro" id="IPR012296">
    <property type="entry name" value="Nuclease_put_TT1808"/>
</dbReference>
<protein>
    <recommendedName>
        <fullName evidence="3">Restriction endonuclease domain-containing protein</fullName>
    </recommendedName>
</protein>
<reference evidence="1" key="1">
    <citation type="submission" date="2021-04" db="EMBL/GenBank/DDBJ databases">
        <authorList>
            <person name="Rodrigo-Torres L."/>
            <person name="Arahal R. D."/>
            <person name="Lucena T."/>
        </authorList>
    </citation>
    <scope>NUCLEOTIDE SEQUENCE</scope>
    <source>
        <strain evidence="1">CECT 9275</strain>
    </source>
</reference>
<dbReference type="AlphaFoldDB" id="A0A916J7V6"/>
<evidence type="ECO:0000313" key="2">
    <source>
        <dbReference type="Proteomes" id="UP000680038"/>
    </source>
</evidence>
<name>A0A916J7V6_9BACT</name>
<dbReference type="Proteomes" id="UP000680038">
    <property type="component" value="Unassembled WGS sequence"/>
</dbReference>
<comment type="caution">
    <text evidence="1">The sequence shown here is derived from an EMBL/GenBank/DDBJ whole genome shotgun (WGS) entry which is preliminary data.</text>
</comment>
<dbReference type="Gene3D" id="3.90.1570.10">
    <property type="entry name" value="tt1808, chain A"/>
    <property type="match status" value="1"/>
</dbReference>
<proteinExistence type="predicted"/>
<dbReference type="EMBL" id="CAJRAF010000001">
    <property type="protein sequence ID" value="CAG4988860.1"/>
    <property type="molecule type" value="Genomic_DNA"/>
</dbReference>
<evidence type="ECO:0000313" key="1">
    <source>
        <dbReference type="EMBL" id="CAG4988860.1"/>
    </source>
</evidence>
<dbReference type="RefSeq" id="WP_255573610.1">
    <property type="nucleotide sequence ID" value="NZ_CAJRAF010000001.1"/>
</dbReference>
<evidence type="ECO:0008006" key="3">
    <source>
        <dbReference type="Google" id="ProtNLM"/>
    </source>
</evidence>
<dbReference type="PANTHER" id="PTHR36558">
    <property type="entry name" value="GLR1098 PROTEIN"/>
    <property type="match status" value="1"/>
</dbReference>